<gene>
    <name evidence="3" type="ORF">KME32_16605</name>
</gene>
<proteinExistence type="predicted"/>
<sequence>MVREYSPQTQSNSPLENLPPLQSGDRLTRPEFERRYAAAPHIKKAELIEGIVYVASPLRHEQHGKPHSRMITWLGVYQSLTPGIDLSDAPTVRLDLDNEPQPDAVLFVETAAGGQTKLSSDGYIEGAPELIVEIAASSAAIDRGSKKQVYRRNGVLEYIIWQSYENQIEWFYLSDGDYQLLSPGEDGIIRSQVFPGLWLAVEALLDNQMVRVLQVLQLGLNSSEHGNFVEQLANR</sequence>
<keyword evidence="3" id="KW-0378">Hydrolase</keyword>
<keyword evidence="3" id="KW-0255">Endonuclease</keyword>
<dbReference type="Pfam" id="PF05685">
    <property type="entry name" value="Uma2"/>
    <property type="match status" value="1"/>
</dbReference>
<reference evidence="3" key="1">
    <citation type="submission" date="2021-05" db="EMBL/GenBank/DDBJ databases">
        <authorList>
            <person name="Pietrasiak N."/>
            <person name="Ward R."/>
            <person name="Stajich J.E."/>
            <person name="Kurbessoian T."/>
        </authorList>
    </citation>
    <scope>NUCLEOTIDE SEQUENCE</scope>
    <source>
        <strain evidence="3">JT2-VF2</strain>
    </source>
</reference>
<evidence type="ECO:0000259" key="2">
    <source>
        <dbReference type="Pfam" id="PF05685"/>
    </source>
</evidence>
<dbReference type="Gene3D" id="3.90.1570.10">
    <property type="entry name" value="tt1808, chain A"/>
    <property type="match status" value="1"/>
</dbReference>
<organism evidence="3 4">
    <name type="scientific">Mojavia pulchra JT2-VF2</name>
    <dbReference type="NCBI Taxonomy" id="287848"/>
    <lineage>
        <taxon>Bacteria</taxon>
        <taxon>Bacillati</taxon>
        <taxon>Cyanobacteriota</taxon>
        <taxon>Cyanophyceae</taxon>
        <taxon>Nostocales</taxon>
        <taxon>Nostocaceae</taxon>
    </lineage>
</organism>
<dbReference type="PANTHER" id="PTHR35400:SF3">
    <property type="entry name" value="SLL1072 PROTEIN"/>
    <property type="match status" value="1"/>
</dbReference>
<dbReference type="SUPFAM" id="SSF52980">
    <property type="entry name" value="Restriction endonuclease-like"/>
    <property type="match status" value="1"/>
</dbReference>
<evidence type="ECO:0000313" key="3">
    <source>
        <dbReference type="EMBL" id="MBW4562732.1"/>
    </source>
</evidence>
<evidence type="ECO:0000313" key="4">
    <source>
        <dbReference type="Proteomes" id="UP000715781"/>
    </source>
</evidence>
<keyword evidence="3" id="KW-0540">Nuclease</keyword>
<dbReference type="InterPro" id="IPR008538">
    <property type="entry name" value="Uma2"/>
</dbReference>
<dbReference type="CDD" id="cd06260">
    <property type="entry name" value="DUF820-like"/>
    <property type="match status" value="1"/>
</dbReference>
<dbReference type="PANTHER" id="PTHR35400">
    <property type="entry name" value="SLR1083 PROTEIN"/>
    <property type="match status" value="1"/>
</dbReference>
<dbReference type="Proteomes" id="UP000715781">
    <property type="component" value="Unassembled WGS sequence"/>
</dbReference>
<feature type="region of interest" description="Disordered" evidence="1">
    <location>
        <begin position="1"/>
        <end position="26"/>
    </location>
</feature>
<dbReference type="InterPro" id="IPR011335">
    <property type="entry name" value="Restrct_endonuc-II-like"/>
</dbReference>
<dbReference type="InterPro" id="IPR012296">
    <property type="entry name" value="Nuclease_put_TT1808"/>
</dbReference>
<dbReference type="GO" id="GO:0004519">
    <property type="term" value="F:endonuclease activity"/>
    <property type="evidence" value="ECO:0007669"/>
    <property type="project" value="UniProtKB-KW"/>
</dbReference>
<feature type="domain" description="Putative restriction endonuclease" evidence="2">
    <location>
        <begin position="31"/>
        <end position="202"/>
    </location>
</feature>
<accession>A0A951Q030</accession>
<dbReference type="EMBL" id="JAHHHN010000009">
    <property type="protein sequence ID" value="MBW4562732.1"/>
    <property type="molecule type" value="Genomic_DNA"/>
</dbReference>
<dbReference type="AlphaFoldDB" id="A0A951Q030"/>
<name>A0A951Q030_9NOST</name>
<evidence type="ECO:0000256" key="1">
    <source>
        <dbReference type="SAM" id="MobiDB-lite"/>
    </source>
</evidence>
<reference evidence="3" key="2">
    <citation type="journal article" date="2022" name="Microbiol. Resour. Announc.">
        <title>Metagenome Sequencing to Explore Phylogenomics of Terrestrial Cyanobacteria.</title>
        <authorList>
            <person name="Ward R.D."/>
            <person name="Stajich J.E."/>
            <person name="Johansen J.R."/>
            <person name="Huntemann M."/>
            <person name="Clum A."/>
            <person name="Foster B."/>
            <person name="Foster B."/>
            <person name="Roux S."/>
            <person name="Palaniappan K."/>
            <person name="Varghese N."/>
            <person name="Mukherjee S."/>
            <person name="Reddy T.B.K."/>
            <person name="Daum C."/>
            <person name="Copeland A."/>
            <person name="Chen I.A."/>
            <person name="Ivanova N.N."/>
            <person name="Kyrpides N.C."/>
            <person name="Shapiro N."/>
            <person name="Eloe-Fadrosh E.A."/>
            <person name="Pietrasiak N."/>
        </authorList>
    </citation>
    <scope>NUCLEOTIDE SEQUENCE</scope>
    <source>
        <strain evidence="3">JT2-VF2</strain>
    </source>
</reference>
<feature type="compositionally biased region" description="Polar residues" evidence="1">
    <location>
        <begin position="1"/>
        <end position="15"/>
    </location>
</feature>
<comment type="caution">
    <text evidence="3">The sequence shown here is derived from an EMBL/GenBank/DDBJ whole genome shotgun (WGS) entry which is preliminary data.</text>
</comment>
<protein>
    <submittedName>
        <fullName evidence="3">Uma2 family endonuclease</fullName>
    </submittedName>
</protein>